<dbReference type="EMBL" id="MFNF01000008">
    <property type="protein sequence ID" value="OGH04000.1"/>
    <property type="molecule type" value="Genomic_DNA"/>
</dbReference>
<sequence>MFQWPKTGLTLALLFCLTVQGFTAQGQFLVPERRRLFENRQENVYMVIPAVASLPGLGVFAGVLGSFSNIMGTGVDAAVTEARTFSGSSDIRVSAYALREVPLFVPGLTVEYWFGDIQFTDYFSYLPGRDSPNYLIPYTGKFKYYFFSPSYRLWERRIEINYNLVFFKGYSIDSSGQDTLQGAHSANGRLTLDLTDDWVDPAKGVRLSYSTSLTAPHSSPLGTDSSSSSALRSDLQTKSYHAGFYLPVYDRTTLALYQELSETWGKDAGNAQGFGGEARLRGYPAGRWTDRFAQTGIAEVRYTLPYNFEIESLLVHGHLDGVQLAAFAEQGQVSPTRDSSLWSNQHQSFGVGARLLIDAIILRLDLATADEGPQTHLTINHAF</sequence>
<keyword evidence="1" id="KW-0812">Transmembrane</keyword>
<reference evidence="2 3" key="1">
    <citation type="journal article" date="2016" name="Nat. Commun.">
        <title>Thousands of microbial genomes shed light on interconnected biogeochemical processes in an aquifer system.</title>
        <authorList>
            <person name="Anantharaman K."/>
            <person name="Brown C.T."/>
            <person name="Hug L.A."/>
            <person name="Sharon I."/>
            <person name="Castelle C.J."/>
            <person name="Probst A.J."/>
            <person name="Thomas B.C."/>
            <person name="Singh A."/>
            <person name="Wilkins M.J."/>
            <person name="Karaoz U."/>
            <person name="Brodie E.L."/>
            <person name="Williams K.H."/>
            <person name="Hubbard S.S."/>
            <person name="Banfield J.F."/>
        </authorList>
    </citation>
    <scope>NUCLEOTIDE SEQUENCE [LARGE SCALE GENOMIC DNA]</scope>
</reference>
<gene>
    <name evidence="2" type="ORF">A2557_11285</name>
</gene>
<dbReference type="AlphaFoldDB" id="A0A1F6H132"/>
<evidence type="ECO:0008006" key="4">
    <source>
        <dbReference type="Google" id="ProtNLM"/>
    </source>
</evidence>
<evidence type="ECO:0000313" key="3">
    <source>
        <dbReference type="Proteomes" id="UP000177583"/>
    </source>
</evidence>
<evidence type="ECO:0000313" key="2">
    <source>
        <dbReference type="EMBL" id="OGH04000.1"/>
    </source>
</evidence>
<feature type="transmembrane region" description="Helical" evidence="1">
    <location>
        <begin position="45"/>
        <end position="64"/>
    </location>
</feature>
<keyword evidence="1" id="KW-1133">Transmembrane helix</keyword>
<protein>
    <recommendedName>
        <fullName evidence="4">Bacterial surface antigen (D15) domain-containing protein</fullName>
    </recommendedName>
</protein>
<comment type="caution">
    <text evidence="2">The sequence shown here is derived from an EMBL/GenBank/DDBJ whole genome shotgun (WGS) entry which is preliminary data.</text>
</comment>
<accession>A0A1F6H132</accession>
<name>A0A1F6H132_9PROT</name>
<evidence type="ECO:0000256" key="1">
    <source>
        <dbReference type="SAM" id="Phobius"/>
    </source>
</evidence>
<organism evidence="2 3">
    <name type="scientific">Candidatus Lambdaproteobacteria bacterium RIFOXYD2_FULL_56_26</name>
    <dbReference type="NCBI Taxonomy" id="1817773"/>
    <lineage>
        <taxon>Bacteria</taxon>
        <taxon>Pseudomonadati</taxon>
        <taxon>Pseudomonadota</taxon>
        <taxon>Candidatus Lambdaproteobacteria</taxon>
    </lineage>
</organism>
<keyword evidence="1" id="KW-0472">Membrane</keyword>
<dbReference type="Gene3D" id="2.40.160.50">
    <property type="entry name" value="membrane protein fhac: a member of the omp85/tpsb transporter family"/>
    <property type="match status" value="1"/>
</dbReference>
<proteinExistence type="predicted"/>
<dbReference type="Proteomes" id="UP000177583">
    <property type="component" value="Unassembled WGS sequence"/>
</dbReference>